<feature type="repeat" description="ANK" evidence="2">
    <location>
        <begin position="532"/>
        <end position="557"/>
    </location>
</feature>
<dbReference type="PANTHER" id="PTHR10039">
    <property type="entry name" value="AMELOGENIN"/>
    <property type="match status" value="1"/>
</dbReference>
<gene>
    <name evidence="4" type="ORF">K505DRAFT_339198</name>
</gene>
<proteinExistence type="predicted"/>
<dbReference type="InterPro" id="IPR056884">
    <property type="entry name" value="NPHP3-like_N"/>
</dbReference>
<dbReference type="Pfam" id="PF24883">
    <property type="entry name" value="NPHP3_N"/>
    <property type="match status" value="1"/>
</dbReference>
<name>A0A6A6X6C1_9PLEO</name>
<dbReference type="OrthoDB" id="1577640at2759"/>
<evidence type="ECO:0000256" key="2">
    <source>
        <dbReference type="PROSITE-ProRule" id="PRU00023"/>
    </source>
</evidence>
<feature type="domain" description="Nephrocystin 3-like N-terminal" evidence="3">
    <location>
        <begin position="7"/>
        <end position="66"/>
    </location>
</feature>
<keyword evidence="2" id="KW-0040">ANK repeat</keyword>
<keyword evidence="1" id="KW-0677">Repeat</keyword>
<keyword evidence="5" id="KW-1185">Reference proteome</keyword>
<dbReference type="EMBL" id="MU001998">
    <property type="protein sequence ID" value="KAF2791869.1"/>
    <property type="molecule type" value="Genomic_DNA"/>
</dbReference>
<organism evidence="4 5">
    <name type="scientific">Melanomma pulvis-pyrius CBS 109.77</name>
    <dbReference type="NCBI Taxonomy" id="1314802"/>
    <lineage>
        <taxon>Eukaryota</taxon>
        <taxon>Fungi</taxon>
        <taxon>Dikarya</taxon>
        <taxon>Ascomycota</taxon>
        <taxon>Pezizomycotina</taxon>
        <taxon>Dothideomycetes</taxon>
        <taxon>Pleosporomycetidae</taxon>
        <taxon>Pleosporales</taxon>
        <taxon>Melanommataceae</taxon>
        <taxon>Melanomma</taxon>
    </lineage>
</organism>
<evidence type="ECO:0000256" key="1">
    <source>
        <dbReference type="ARBA" id="ARBA00022737"/>
    </source>
</evidence>
<dbReference type="InterPro" id="IPR036770">
    <property type="entry name" value="Ankyrin_rpt-contain_sf"/>
</dbReference>
<protein>
    <recommendedName>
        <fullName evidence="3">Nephrocystin 3-like N-terminal domain-containing protein</fullName>
    </recommendedName>
</protein>
<evidence type="ECO:0000259" key="3">
    <source>
        <dbReference type="Pfam" id="PF24883"/>
    </source>
</evidence>
<dbReference type="PROSITE" id="PS50088">
    <property type="entry name" value="ANK_REPEAT"/>
    <property type="match status" value="1"/>
</dbReference>
<evidence type="ECO:0000313" key="4">
    <source>
        <dbReference type="EMBL" id="KAF2791869.1"/>
    </source>
</evidence>
<dbReference type="Gene3D" id="1.25.40.20">
    <property type="entry name" value="Ankyrin repeat-containing domain"/>
    <property type="match status" value="1"/>
</dbReference>
<accession>A0A6A6X6C1</accession>
<sequence length="557" mass="63608">MYRAGLEPSMLELLATLEKALDRFDVAYVVIDALDESSPRSELLQVIQTLASDIRFQKLRLAVSSREYHDIKIMIENVFTAIPMDNPALMGDILRYVRSTLKTNRRFQHWPEDLLKDVEVTVSTGARGMFRWAVCQLDVIQRLRSDPRTVRRALQSLPKTLYKTYDMILLGIPEEERLFVYHILQWIALHTDLHGHGMPKNSILIEAAKKTVIRQNPRSEDIHYDIETLREFCGCLIDCTSSSSIKFAHFTVREYLDSPRLPEILYSVFPHEPQRPGTGETLRQNFIELILEEAHCLELKHALAPVQCFLTSYCAMSGCLSLRKFQDDIVQKESLAKLATSLLDPSKLHFKPLKVATSSEDRHRHIYDQGWPSFAQFFNISWKTNPPSNELEQLFYLLLTYCDQNKANGLELARRFLKGQAGIDLKLASSLDFEYLIYQGIENPRWFGDQIPRSNDRNMFEMFALWSSQGSGPLDLILEFGAELPDPTAVLICFLQSAHSGPSHYDRCCLLQRILHAGADANGYKHYPGYITPLQLAVKSGDSIVAELLLKAGARPE</sequence>
<reference evidence="4" key="1">
    <citation type="journal article" date="2020" name="Stud. Mycol.">
        <title>101 Dothideomycetes genomes: a test case for predicting lifestyles and emergence of pathogens.</title>
        <authorList>
            <person name="Haridas S."/>
            <person name="Albert R."/>
            <person name="Binder M."/>
            <person name="Bloem J."/>
            <person name="Labutti K."/>
            <person name="Salamov A."/>
            <person name="Andreopoulos B."/>
            <person name="Baker S."/>
            <person name="Barry K."/>
            <person name="Bills G."/>
            <person name="Bluhm B."/>
            <person name="Cannon C."/>
            <person name="Castanera R."/>
            <person name="Culley D."/>
            <person name="Daum C."/>
            <person name="Ezra D."/>
            <person name="Gonzalez J."/>
            <person name="Henrissat B."/>
            <person name="Kuo A."/>
            <person name="Liang C."/>
            <person name="Lipzen A."/>
            <person name="Lutzoni F."/>
            <person name="Magnuson J."/>
            <person name="Mondo S."/>
            <person name="Nolan M."/>
            <person name="Ohm R."/>
            <person name="Pangilinan J."/>
            <person name="Park H.-J."/>
            <person name="Ramirez L."/>
            <person name="Alfaro M."/>
            <person name="Sun H."/>
            <person name="Tritt A."/>
            <person name="Yoshinaga Y."/>
            <person name="Zwiers L.-H."/>
            <person name="Turgeon B."/>
            <person name="Goodwin S."/>
            <person name="Spatafora J."/>
            <person name="Crous P."/>
            <person name="Grigoriev I."/>
        </authorList>
    </citation>
    <scope>NUCLEOTIDE SEQUENCE</scope>
    <source>
        <strain evidence="4">CBS 109.77</strain>
    </source>
</reference>
<dbReference type="AlphaFoldDB" id="A0A6A6X6C1"/>
<evidence type="ECO:0000313" key="5">
    <source>
        <dbReference type="Proteomes" id="UP000799757"/>
    </source>
</evidence>
<dbReference type="Proteomes" id="UP000799757">
    <property type="component" value="Unassembled WGS sequence"/>
</dbReference>
<dbReference type="PROSITE" id="PS50297">
    <property type="entry name" value="ANK_REP_REGION"/>
    <property type="match status" value="1"/>
</dbReference>
<dbReference type="InterPro" id="IPR002110">
    <property type="entry name" value="Ankyrin_rpt"/>
</dbReference>
<dbReference type="PANTHER" id="PTHR10039:SF16">
    <property type="entry name" value="GPI INOSITOL-DEACYLASE"/>
    <property type="match status" value="1"/>
</dbReference>